<evidence type="ECO:0000313" key="2">
    <source>
        <dbReference type="EMBL" id="KAK3798801.1"/>
    </source>
</evidence>
<dbReference type="Proteomes" id="UP001283361">
    <property type="component" value="Unassembled WGS sequence"/>
</dbReference>
<gene>
    <name evidence="2" type="ORF">RRG08_040632</name>
</gene>
<reference evidence="2" key="1">
    <citation type="journal article" date="2023" name="G3 (Bethesda)">
        <title>A reference genome for the long-term kleptoplast-retaining sea slug Elysia crispata morphotype clarki.</title>
        <authorList>
            <person name="Eastman K.E."/>
            <person name="Pendleton A.L."/>
            <person name="Shaikh M.A."/>
            <person name="Suttiyut T."/>
            <person name="Ogas R."/>
            <person name="Tomko P."/>
            <person name="Gavelis G."/>
            <person name="Widhalm J.R."/>
            <person name="Wisecaver J.H."/>
        </authorList>
    </citation>
    <scope>NUCLEOTIDE SEQUENCE</scope>
    <source>
        <strain evidence="2">ECLA1</strain>
    </source>
</reference>
<dbReference type="EMBL" id="JAWDGP010000623">
    <property type="protein sequence ID" value="KAK3798801.1"/>
    <property type="molecule type" value="Genomic_DNA"/>
</dbReference>
<name>A0AAE1B4J1_9GAST</name>
<sequence>MNTTTHHTIVIDLDADHMHHDPNPLQDKRSGDFNICPSATRGQNSLLVSLGGRIPSRDIKSEVTVVHSPQTETKHTVATRPGGQRSKSVMLGGRPPHRVAKEDFKGDGIGDRL</sequence>
<evidence type="ECO:0000256" key="1">
    <source>
        <dbReference type="SAM" id="MobiDB-lite"/>
    </source>
</evidence>
<protein>
    <submittedName>
        <fullName evidence="2">Uncharacterized protein</fullName>
    </submittedName>
</protein>
<keyword evidence="3" id="KW-1185">Reference proteome</keyword>
<dbReference type="AlphaFoldDB" id="A0AAE1B4J1"/>
<evidence type="ECO:0000313" key="3">
    <source>
        <dbReference type="Proteomes" id="UP001283361"/>
    </source>
</evidence>
<feature type="compositionally biased region" description="Basic and acidic residues" evidence="1">
    <location>
        <begin position="99"/>
        <end position="113"/>
    </location>
</feature>
<accession>A0AAE1B4J1</accession>
<organism evidence="2 3">
    <name type="scientific">Elysia crispata</name>
    <name type="common">lettuce slug</name>
    <dbReference type="NCBI Taxonomy" id="231223"/>
    <lineage>
        <taxon>Eukaryota</taxon>
        <taxon>Metazoa</taxon>
        <taxon>Spiralia</taxon>
        <taxon>Lophotrochozoa</taxon>
        <taxon>Mollusca</taxon>
        <taxon>Gastropoda</taxon>
        <taxon>Heterobranchia</taxon>
        <taxon>Euthyneura</taxon>
        <taxon>Panpulmonata</taxon>
        <taxon>Sacoglossa</taxon>
        <taxon>Placobranchoidea</taxon>
        <taxon>Plakobranchidae</taxon>
        <taxon>Elysia</taxon>
    </lineage>
</organism>
<feature type="region of interest" description="Disordered" evidence="1">
    <location>
        <begin position="63"/>
        <end position="113"/>
    </location>
</feature>
<comment type="caution">
    <text evidence="2">The sequence shown here is derived from an EMBL/GenBank/DDBJ whole genome shotgun (WGS) entry which is preliminary data.</text>
</comment>
<proteinExistence type="predicted"/>